<organism evidence="3">
    <name type="scientific">Caldithrix abyssi</name>
    <dbReference type="NCBI Taxonomy" id="187145"/>
    <lineage>
        <taxon>Bacteria</taxon>
        <taxon>Pseudomonadati</taxon>
        <taxon>Calditrichota</taxon>
        <taxon>Calditrichia</taxon>
        <taxon>Calditrichales</taxon>
        <taxon>Calditrichaceae</taxon>
        <taxon>Caldithrix</taxon>
    </lineage>
</organism>
<evidence type="ECO:0000259" key="2">
    <source>
        <dbReference type="Pfam" id="PF13635"/>
    </source>
</evidence>
<keyword evidence="3" id="KW-0547">Nucleotide-binding</keyword>
<dbReference type="Proteomes" id="UP000885779">
    <property type="component" value="Unassembled WGS sequence"/>
</dbReference>
<dbReference type="Pfam" id="PF13173">
    <property type="entry name" value="AAA_14"/>
    <property type="match status" value="1"/>
</dbReference>
<comment type="caution">
    <text evidence="3">The sequence shown here is derived from an EMBL/GenBank/DDBJ whole genome shotgun (WGS) entry which is preliminary data.</text>
</comment>
<dbReference type="AlphaFoldDB" id="A0A7V4U3Q8"/>
<gene>
    <name evidence="3" type="ORF">ENK44_11405</name>
</gene>
<dbReference type="Pfam" id="PF13635">
    <property type="entry name" value="DUF4143"/>
    <property type="match status" value="1"/>
</dbReference>
<dbReference type="InterPro" id="IPR027417">
    <property type="entry name" value="P-loop_NTPase"/>
</dbReference>
<dbReference type="PANTHER" id="PTHR43566:SF1">
    <property type="entry name" value="AAA+ ATPASE DOMAIN-CONTAINING PROTEIN"/>
    <property type="match status" value="1"/>
</dbReference>
<feature type="domain" description="AAA" evidence="1">
    <location>
        <begin position="15"/>
        <end position="129"/>
    </location>
</feature>
<accession>A0A7V4U3Q8</accession>
<dbReference type="GO" id="GO:0005524">
    <property type="term" value="F:ATP binding"/>
    <property type="evidence" value="ECO:0007669"/>
    <property type="project" value="UniProtKB-KW"/>
</dbReference>
<feature type="domain" description="DUF4143" evidence="2">
    <location>
        <begin position="175"/>
        <end position="324"/>
    </location>
</feature>
<sequence>MKRYLEDVLYPDLKEKIVFLSGPRQVGKTTLAQSLKLSQTYLNFDSLKDRRIIKNEEWNRDVELVIFDELHKMKNWKSWIKGIYDTEGIPPALLVTGSARLDVHKKSGDSLAGRYFSFRLHPFSVNEVCTFSDIAPQEAVRRLMLYGGFPEPFLKNNPVFARRWRRSHLETIIREDLLDLENVRDIKSIELLIDLLRTRVGSIVSYQSLAEDLQVSSPTVKHWLQILENLYIIFPVRTYHKNIARSILKGTKYYFYDTGAVEGDDGAKLENLTACAFLKELQFLEDATGSRCALHYLRDKEKREVDFLLLVDNAPVYLVEVKLSDDSFSPALFHYSKQLPAAKAVQIVLNLRKQKTKDSLQMRPAAEFLKDFKLSS</sequence>
<evidence type="ECO:0000313" key="3">
    <source>
        <dbReference type="EMBL" id="HGY56304.1"/>
    </source>
</evidence>
<evidence type="ECO:0000259" key="1">
    <source>
        <dbReference type="Pfam" id="PF13173"/>
    </source>
</evidence>
<proteinExistence type="predicted"/>
<reference evidence="3" key="1">
    <citation type="journal article" date="2020" name="mSystems">
        <title>Genome- and Community-Level Interaction Insights into Carbon Utilization and Element Cycling Functions of Hydrothermarchaeota in Hydrothermal Sediment.</title>
        <authorList>
            <person name="Zhou Z."/>
            <person name="Liu Y."/>
            <person name="Xu W."/>
            <person name="Pan J."/>
            <person name="Luo Z.H."/>
            <person name="Li M."/>
        </authorList>
    </citation>
    <scope>NUCLEOTIDE SEQUENCE [LARGE SCALE GENOMIC DNA]</scope>
    <source>
        <strain evidence="3">HyVt-577</strain>
    </source>
</reference>
<protein>
    <submittedName>
        <fullName evidence="3">ATP-binding protein</fullName>
    </submittedName>
</protein>
<dbReference type="InterPro" id="IPR025420">
    <property type="entry name" value="DUF4143"/>
</dbReference>
<dbReference type="EMBL" id="DRQG01000107">
    <property type="protein sequence ID" value="HGY56304.1"/>
    <property type="molecule type" value="Genomic_DNA"/>
</dbReference>
<dbReference type="InterPro" id="IPR041682">
    <property type="entry name" value="AAA_14"/>
</dbReference>
<dbReference type="PANTHER" id="PTHR43566">
    <property type="entry name" value="CONSERVED PROTEIN"/>
    <property type="match status" value="1"/>
</dbReference>
<dbReference type="SUPFAM" id="SSF52540">
    <property type="entry name" value="P-loop containing nucleoside triphosphate hydrolases"/>
    <property type="match status" value="1"/>
</dbReference>
<keyword evidence="3" id="KW-0067">ATP-binding</keyword>
<name>A0A7V4U3Q8_CALAY</name>